<evidence type="ECO:0008006" key="4">
    <source>
        <dbReference type="Google" id="ProtNLM"/>
    </source>
</evidence>
<dbReference type="Gene3D" id="3.40.50.2020">
    <property type="match status" value="1"/>
</dbReference>
<protein>
    <recommendedName>
        <fullName evidence="4">ComF family protein</fullName>
    </recommendedName>
</protein>
<name>A0AAN0K7Z0_9ACTN</name>
<dbReference type="SUPFAM" id="SSF53271">
    <property type="entry name" value="PRTase-like"/>
    <property type="match status" value="1"/>
</dbReference>
<dbReference type="EMBL" id="AP028056">
    <property type="protein sequence ID" value="BEH03422.1"/>
    <property type="molecule type" value="Genomic_DNA"/>
</dbReference>
<organism evidence="2 3">
    <name type="scientific">Brooklawnia propionicigenes</name>
    <dbReference type="NCBI Taxonomy" id="3041175"/>
    <lineage>
        <taxon>Bacteria</taxon>
        <taxon>Bacillati</taxon>
        <taxon>Actinomycetota</taxon>
        <taxon>Actinomycetes</taxon>
        <taxon>Propionibacteriales</taxon>
        <taxon>Propionibacteriaceae</taxon>
        <taxon>Brooklawnia</taxon>
    </lineage>
</organism>
<comment type="similarity">
    <text evidence="1">Belongs to the ComF/GntX family.</text>
</comment>
<keyword evidence="3" id="KW-1185">Reference proteome</keyword>
<sequence>MPPVAACGWYREPLSSIVIAHKDDGAWQLAGLLGGLLGQAVGGLNPAECAHVLLVPVPSDPAAVRRRGYDHSSALAKAAGRRLGLGVRPLLQRARAAADQVGRGRDDRLRAQQGTMVAAAGASAALIVTDDVVTTGSTMSEAVRALRAAGYLVRGAAVVCDTPRWATPR</sequence>
<dbReference type="KEGG" id="broo:brsh051_27030"/>
<accession>A0AAN0K7Z0</accession>
<evidence type="ECO:0000313" key="3">
    <source>
        <dbReference type="Proteomes" id="UP001431656"/>
    </source>
</evidence>
<dbReference type="InterPro" id="IPR029057">
    <property type="entry name" value="PRTase-like"/>
</dbReference>
<dbReference type="PANTHER" id="PTHR47505:SF1">
    <property type="entry name" value="DNA UTILIZATION PROTEIN YHGH"/>
    <property type="match status" value="1"/>
</dbReference>
<reference evidence="2" key="1">
    <citation type="journal article" date="2024" name="Int. J. Syst. Evol. Microbiol.">
        <title>Brooklawnia propionicigenes sp. nov., a facultatively anaerobic, propionate-producing bacterium isolated from a methanogenic reactor treating waste from cattle farms.</title>
        <authorList>
            <person name="Akita Y."/>
            <person name="Ueki A."/>
            <person name="Tonouchi A."/>
            <person name="Sugawara Y."/>
            <person name="Honma S."/>
            <person name="Kaku N."/>
            <person name="Ueki K."/>
        </authorList>
    </citation>
    <scope>NUCLEOTIDE SEQUENCE</scope>
    <source>
        <strain evidence="2">SH051</strain>
    </source>
</reference>
<evidence type="ECO:0000256" key="1">
    <source>
        <dbReference type="ARBA" id="ARBA00008007"/>
    </source>
</evidence>
<dbReference type="PANTHER" id="PTHR47505">
    <property type="entry name" value="DNA UTILIZATION PROTEIN YHGH"/>
    <property type="match status" value="1"/>
</dbReference>
<dbReference type="CDD" id="cd06223">
    <property type="entry name" value="PRTases_typeI"/>
    <property type="match status" value="1"/>
</dbReference>
<proteinExistence type="inferred from homology"/>
<evidence type="ECO:0000313" key="2">
    <source>
        <dbReference type="EMBL" id="BEH03422.1"/>
    </source>
</evidence>
<dbReference type="Proteomes" id="UP001431656">
    <property type="component" value="Chromosome"/>
</dbReference>
<dbReference type="InterPro" id="IPR000836">
    <property type="entry name" value="PRTase_dom"/>
</dbReference>
<dbReference type="InterPro" id="IPR051910">
    <property type="entry name" value="ComF/GntX_DNA_util-trans"/>
</dbReference>
<dbReference type="AlphaFoldDB" id="A0AAN0K7Z0"/>
<gene>
    <name evidence="2" type="ORF">brsh051_27030</name>
</gene>